<dbReference type="InterPro" id="IPR000760">
    <property type="entry name" value="Inositol_monophosphatase-like"/>
</dbReference>
<feature type="binding site" evidence="1">
    <location>
        <position position="99"/>
    </location>
    <ligand>
        <name>Mg(2+)</name>
        <dbReference type="ChEBI" id="CHEBI:18420"/>
        <label>1</label>
        <note>catalytic</note>
    </ligand>
</feature>
<accession>A0A552A8H5</accession>
<dbReference type="GO" id="GO:0046872">
    <property type="term" value="F:metal ion binding"/>
    <property type="evidence" value="ECO:0007669"/>
    <property type="project" value="UniProtKB-KW"/>
</dbReference>
<keyword evidence="1" id="KW-0479">Metal-binding</keyword>
<gene>
    <name evidence="2" type="ORF">EWV63_21375</name>
</gene>
<dbReference type="GO" id="GO:0008934">
    <property type="term" value="F:inositol monophosphate 1-phosphatase activity"/>
    <property type="evidence" value="ECO:0007669"/>
    <property type="project" value="TreeGrafter"/>
</dbReference>
<feature type="binding site" evidence="1">
    <location>
        <position position="222"/>
    </location>
    <ligand>
        <name>Mg(2+)</name>
        <dbReference type="ChEBI" id="CHEBI:18420"/>
        <label>1</label>
        <note>catalytic</note>
    </ligand>
</feature>
<evidence type="ECO:0000313" key="3">
    <source>
        <dbReference type="Proteomes" id="UP000316280"/>
    </source>
</evidence>
<feature type="binding site" evidence="1">
    <location>
        <position position="102"/>
    </location>
    <ligand>
        <name>Mg(2+)</name>
        <dbReference type="ChEBI" id="CHEBI:18420"/>
        <label>1</label>
        <note>catalytic</note>
    </ligand>
</feature>
<sequence length="274" mass="29169">MTDLSISNSEAELGGTCVDDVLRRRLVVLLDNLATGFFGTNVAVRDKGDDGVDLVTSLDYELQERLVEKLATLLPGSHVVGEEEFSGLDSDGRYVWLVDPLDGTVNFAAGLPCYAISVVLLDEGVPVLAAVHDVPHGVTYSARLGGGALRGASPINATDNKARLGCMSSGLIRNLATNAPTVLAELVTGWKLRNLGSQALQLCYLAEGRLKFVASYEARAWDDLAGSLIAREAGLVYGHYSGVDNPVPDEPQMSLCTRPDLFEELAAHLVKSLG</sequence>
<dbReference type="Pfam" id="PF00459">
    <property type="entry name" value="Inositol_P"/>
    <property type="match status" value="1"/>
</dbReference>
<comment type="cofactor">
    <cofactor evidence="1">
        <name>Mg(2+)</name>
        <dbReference type="ChEBI" id="CHEBI:18420"/>
    </cofactor>
</comment>
<dbReference type="EMBL" id="SFBR01000202">
    <property type="protein sequence ID" value="TRT81754.1"/>
    <property type="molecule type" value="Genomic_DNA"/>
</dbReference>
<organism evidence="2 3">
    <name type="scientific">Microcystis aeruginosa Ma_OC_H_19870700_S124</name>
    <dbReference type="NCBI Taxonomy" id="2486262"/>
    <lineage>
        <taxon>Bacteria</taxon>
        <taxon>Bacillati</taxon>
        <taxon>Cyanobacteriota</taxon>
        <taxon>Cyanophyceae</taxon>
        <taxon>Oscillatoriophycideae</taxon>
        <taxon>Chroococcales</taxon>
        <taxon>Microcystaceae</taxon>
        <taxon>Microcystis</taxon>
    </lineage>
</organism>
<dbReference type="CDD" id="cd01637">
    <property type="entry name" value="IMPase_like"/>
    <property type="match status" value="1"/>
</dbReference>
<dbReference type="PANTHER" id="PTHR20854:SF4">
    <property type="entry name" value="INOSITOL-1-MONOPHOSPHATASE-RELATED"/>
    <property type="match status" value="1"/>
</dbReference>
<dbReference type="PRINTS" id="PR00377">
    <property type="entry name" value="IMPHPHTASES"/>
</dbReference>
<dbReference type="PANTHER" id="PTHR20854">
    <property type="entry name" value="INOSITOL MONOPHOSPHATASE"/>
    <property type="match status" value="1"/>
</dbReference>
<evidence type="ECO:0000313" key="2">
    <source>
        <dbReference type="EMBL" id="TRT81754.1"/>
    </source>
</evidence>
<comment type="caution">
    <text evidence="2">The sequence shown here is derived from an EMBL/GenBank/DDBJ whole genome shotgun (WGS) entry which is preliminary data.</text>
</comment>
<dbReference type="Gene3D" id="3.30.540.10">
    <property type="entry name" value="Fructose-1,6-Bisphosphatase, subunit A, domain 1"/>
    <property type="match status" value="1"/>
</dbReference>
<feature type="binding site" evidence="1">
    <location>
        <position position="101"/>
    </location>
    <ligand>
        <name>Mg(2+)</name>
        <dbReference type="ChEBI" id="CHEBI:18420"/>
        <label>1</label>
        <note>catalytic</note>
    </ligand>
</feature>
<proteinExistence type="predicted"/>
<feature type="binding site" evidence="1">
    <location>
        <position position="82"/>
    </location>
    <ligand>
        <name>Mg(2+)</name>
        <dbReference type="ChEBI" id="CHEBI:18420"/>
        <label>1</label>
        <note>catalytic</note>
    </ligand>
</feature>
<name>A0A552A8H5_MICAE</name>
<keyword evidence="1" id="KW-0460">Magnesium</keyword>
<dbReference type="GO" id="GO:0007165">
    <property type="term" value="P:signal transduction"/>
    <property type="evidence" value="ECO:0007669"/>
    <property type="project" value="TreeGrafter"/>
</dbReference>
<protein>
    <submittedName>
        <fullName evidence="2">Inositol monophosphatase</fullName>
    </submittedName>
</protein>
<dbReference type="Gene3D" id="3.40.190.80">
    <property type="match status" value="1"/>
</dbReference>
<dbReference type="GO" id="GO:0006020">
    <property type="term" value="P:inositol metabolic process"/>
    <property type="evidence" value="ECO:0007669"/>
    <property type="project" value="TreeGrafter"/>
</dbReference>
<dbReference type="Proteomes" id="UP000316280">
    <property type="component" value="Unassembled WGS sequence"/>
</dbReference>
<evidence type="ECO:0000256" key="1">
    <source>
        <dbReference type="PIRSR" id="PIRSR600760-2"/>
    </source>
</evidence>
<dbReference type="SUPFAM" id="SSF56655">
    <property type="entry name" value="Carbohydrate phosphatase"/>
    <property type="match status" value="1"/>
</dbReference>
<dbReference type="AlphaFoldDB" id="A0A552A8H5"/>
<reference evidence="2 3" key="1">
    <citation type="submission" date="2019-01" db="EMBL/GenBank/DDBJ databases">
        <title>Coherence of Microcystis species and biogeography revealed through population genomics.</title>
        <authorList>
            <person name="Perez-Carrascal O.M."/>
            <person name="Terrat Y."/>
            <person name="Giani A."/>
            <person name="Fortin N."/>
            <person name="Tromas N."/>
            <person name="Shapiro B.J."/>
        </authorList>
    </citation>
    <scope>NUCLEOTIDE SEQUENCE [LARGE SCALE GENOMIC DNA]</scope>
    <source>
        <strain evidence="2">Ma_OC_H_19870700_S124</strain>
    </source>
</reference>